<organism evidence="3 4">
    <name type="scientific">Ananas comosus</name>
    <name type="common">Pineapple</name>
    <name type="synonym">Ananas ananas</name>
    <dbReference type="NCBI Taxonomy" id="4615"/>
    <lineage>
        <taxon>Eukaryota</taxon>
        <taxon>Viridiplantae</taxon>
        <taxon>Streptophyta</taxon>
        <taxon>Embryophyta</taxon>
        <taxon>Tracheophyta</taxon>
        <taxon>Spermatophyta</taxon>
        <taxon>Magnoliopsida</taxon>
        <taxon>Liliopsida</taxon>
        <taxon>Poales</taxon>
        <taxon>Bromeliaceae</taxon>
        <taxon>Bromelioideae</taxon>
        <taxon>Ananas</taxon>
    </lineage>
</organism>
<comment type="caution">
    <text evidence="3">The sequence shown here is derived from an EMBL/GenBank/DDBJ whole genome shotgun (WGS) entry which is preliminary data.</text>
</comment>
<protein>
    <submittedName>
        <fullName evidence="3">Bifunctional epoxide hydrolase 2</fullName>
    </submittedName>
</protein>
<evidence type="ECO:0000256" key="1">
    <source>
        <dbReference type="ARBA" id="ARBA00022801"/>
    </source>
</evidence>
<dbReference type="Proteomes" id="UP000092600">
    <property type="component" value="Unassembled WGS sequence"/>
</dbReference>
<evidence type="ECO:0000313" key="3">
    <source>
        <dbReference type="EMBL" id="OAY83520.1"/>
    </source>
</evidence>
<dbReference type="InterPro" id="IPR000639">
    <property type="entry name" value="Epox_hydrolase-like"/>
</dbReference>
<gene>
    <name evidence="3" type="ORF">ACMD2_00323</name>
</gene>
<dbReference type="AlphaFoldDB" id="A0A199W3N5"/>
<dbReference type="GO" id="GO:0016787">
    <property type="term" value="F:hydrolase activity"/>
    <property type="evidence" value="ECO:0007669"/>
    <property type="project" value="UniProtKB-KW"/>
</dbReference>
<dbReference type="SUPFAM" id="SSF53474">
    <property type="entry name" value="alpha/beta-Hydrolases"/>
    <property type="match status" value="1"/>
</dbReference>
<dbReference type="Gene3D" id="3.40.50.1820">
    <property type="entry name" value="alpha/beta hydrolase"/>
    <property type="match status" value="1"/>
</dbReference>
<evidence type="ECO:0000313" key="4">
    <source>
        <dbReference type="Proteomes" id="UP000092600"/>
    </source>
</evidence>
<proteinExistence type="inferred from homology"/>
<dbReference type="PRINTS" id="PR00412">
    <property type="entry name" value="EPOXHYDRLASE"/>
</dbReference>
<accession>A0A199W3N5</accession>
<sequence>VFVVGHDRGAIIAWFLCMFRPDKAKALVNLSVPFIPRNLCSKPVECLRAMLVYSLSMNMTAIRLRATKCFKHRRRNLGYVADAEIARLGTRTFQKKVFTYHKPEPLYKPEEGWGSRNEKITLSFWLSEEDIDYYASTFEKTGFTGPLNYYRCLDSWEFAAPWSGAEINVPTKFIIGDEDLTHHFPGMHLYLNFCALRMFVPGLQDVVIMKGVGHFLNQERAGEITEYIYNFSKQYPRNAADS</sequence>
<reference evidence="3 4" key="1">
    <citation type="journal article" date="2016" name="DNA Res.">
        <title>The draft genome of MD-2 pineapple using hybrid error correction of long reads.</title>
        <authorList>
            <person name="Redwan R.M."/>
            <person name="Saidin A."/>
            <person name="Kumar S.V."/>
        </authorList>
    </citation>
    <scope>NUCLEOTIDE SEQUENCE [LARGE SCALE GENOMIC DNA]</scope>
    <source>
        <strain evidence="4">cv. MD2</strain>
        <tissue evidence="3">Leaf</tissue>
    </source>
</reference>
<name>A0A199W3N5_ANACO</name>
<dbReference type="EMBL" id="LSRQ01000333">
    <property type="protein sequence ID" value="OAY83520.1"/>
    <property type="molecule type" value="Genomic_DNA"/>
</dbReference>
<keyword evidence="1 3" id="KW-0378">Hydrolase</keyword>
<dbReference type="InterPro" id="IPR029058">
    <property type="entry name" value="AB_hydrolase_fold"/>
</dbReference>
<evidence type="ECO:0000256" key="2">
    <source>
        <dbReference type="ARBA" id="ARBA00038334"/>
    </source>
</evidence>
<dbReference type="PANTHER" id="PTHR43329">
    <property type="entry name" value="EPOXIDE HYDROLASE"/>
    <property type="match status" value="1"/>
</dbReference>
<dbReference type="STRING" id="4615.A0A199W3N5"/>
<comment type="similarity">
    <text evidence="2">Belongs to the AB hydrolase superfamily. Epoxide hydrolase family.</text>
</comment>
<feature type="non-terminal residue" evidence="3">
    <location>
        <position position="1"/>
    </location>
</feature>